<accession>A0A837C9G8</accession>
<evidence type="ECO:0000313" key="3">
    <source>
        <dbReference type="Proteomes" id="UP000024900"/>
    </source>
</evidence>
<proteinExistence type="predicted"/>
<gene>
    <name evidence="2" type="ORF">BJA5080_02542</name>
</gene>
<organism evidence="2 3">
    <name type="scientific">Bradyrhizobium diazoefficiens SEMIA 5080</name>
    <dbReference type="NCBI Taxonomy" id="754504"/>
    <lineage>
        <taxon>Bacteria</taxon>
        <taxon>Pseudomonadati</taxon>
        <taxon>Pseudomonadota</taxon>
        <taxon>Alphaproteobacteria</taxon>
        <taxon>Hyphomicrobiales</taxon>
        <taxon>Nitrobacteraceae</taxon>
        <taxon>Bradyrhizobium</taxon>
    </lineage>
</organism>
<protein>
    <submittedName>
        <fullName evidence="2">Uncharacterized protein</fullName>
    </submittedName>
</protein>
<evidence type="ECO:0000256" key="1">
    <source>
        <dbReference type="SAM" id="MobiDB-lite"/>
    </source>
</evidence>
<dbReference type="EMBL" id="ADOU02000007">
    <property type="protein sequence ID" value="KGJ65897.1"/>
    <property type="molecule type" value="Genomic_DNA"/>
</dbReference>
<name>A0A837C9G8_9BRAD</name>
<evidence type="ECO:0000313" key="2">
    <source>
        <dbReference type="EMBL" id="KGJ65897.1"/>
    </source>
</evidence>
<dbReference type="AlphaFoldDB" id="A0A837C9G8"/>
<reference evidence="2 3" key="1">
    <citation type="journal article" date="2014" name="BMC Genomics">
        <title>Comparative genomics of Bradyrhizobium japonicum CPAC 15 and Bradyrhizobium diazoefficiens CPAC 7: elite model strains for understanding symbiotic performance with soybean.</title>
        <authorList>
            <person name="Siqueira A.F."/>
            <person name="Ormeno-Orrillo E."/>
            <person name="Souza R.C."/>
            <person name="Rodrigues E.P."/>
            <person name="Almeida L.G."/>
            <person name="Barcellos F.G."/>
            <person name="Batista J.S."/>
            <person name="Nakatami A.S."/>
            <person name="Martinez-Romero E."/>
            <person name="Vasconcelos A.T."/>
            <person name="Hungria M."/>
        </authorList>
    </citation>
    <scope>NUCLEOTIDE SEQUENCE [LARGE SCALE GENOMIC DNA]</scope>
    <source>
        <strain evidence="2 3">SEMIA 5080</strain>
    </source>
</reference>
<feature type="region of interest" description="Disordered" evidence="1">
    <location>
        <begin position="19"/>
        <end position="44"/>
    </location>
</feature>
<comment type="caution">
    <text evidence="2">The sequence shown here is derived from an EMBL/GenBank/DDBJ whole genome shotgun (WGS) entry which is preliminary data.</text>
</comment>
<sequence>MAAIGFAVTVERAATRSKGAMLGSGNGRQVQGDRRWPKAKPAGRKCNGRGVEYGHFHRPGRRGDFQLCRASSLDLRVPCRRLRLLSPRPLRPCALRRARQARRRNPQAACHRILIG</sequence>
<dbReference type="Proteomes" id="UP000024900">
    <property type="component" value="Unassembled WGS sequence"/>
</dbReference>